<dbReference type="InterPro" id="IPR042099">
    <property type="entry name" value="ANL_N_sf"/>
</dbReference>
<dbReference type="EMBL" id="BAABIC010000028">
    <property type="protein sequence ID" value="GAA4709520.1"/>
    <property type="molecule type" value="Genomic_DNA"/>
</dbReference>
<dbReference type="Gene3D" id="3.30.300.30">
    <property type="match status" value="1"/>
</dbReference>
<evidence type="ECO:0000313" key="3">
    <source>
        <dbReference type="EMBL" id="GAA4709520.1"/>
    </source>
</evidence>
<dbReference type="PANTHER" id="PTHR43767">
    <property type="entry name" value="LONG-CHAIN-FATTY-ACID--COA LIGASE"/>
    <property type="match status" value="1"/>
</dbReference>
<dbReference type="PANTHER" id="PTHR43767:SF1">
    <property type="entry name" value="NONRIBOSOMAL PEPTIDE SYNTHASE PES1 (EUROFUNG)-RELATED"/>
    <property type="match status" value="1"/>
</dbReference>
<proteinExistence type="predicted"/>
<sequence length="537" mass="56760">MSAPTGTPPHDASDPGPAALTVPAVLDDLAARRPGAEAVVGPEGRVTYAELADRTRRLAAFLADAGLRRGDRIGVLLPNGVRWITAALAAHRAGLTVVPVNTWYRAPELDHVLRSSGVRLVVTDAAIFGRDTLAELAAAGFGRSFDAEQPSPSDGYLGSVVWPADVELPGRAEPRPLDPPAPSDLALLLFTSGSTARPKPVPLEHGKLLRNGYEIGRRQHLVPGDRLWIAAPFFFGYGCSNALPVALTHGATLCLEERVDGDRSLEFIARERCTVYYGLAPTTRNLLAAPSFGRHDISSLRTGTTGFTVEDKRLVAEELGVGGICSMYGLTEGYGHSTVSDAHDPLEVRLHTSGTVVPTQEIRIADPDGSPLGTGQTGEIELRGCVIDAYLGGAELNEGVFRPGGWFRTGDLGFLDDAQRLHVVGRSKEMLKVKGINIAPLEVEELLCSHPDVDQAYAVGLPSADGDETMVAAVVARLGHGSGPDLPAALTAHVKARAAGYKVPSRIEVLTQDQLPLTDTGKVSKRALRDVLAGGAA</sequence>
<evidence type="ECO:0000259" key="2">
    <source>
        <dbReference type="Pfam" id="PF13193"/>
    </source>
</evidence>
<dbReference type="SUPFAM" id="SSF56801">
    <property type="entry name" value="Acetyl-CoA synthetase-like"/>
    <property type="match status" value="1"/>
</dbReference>
<evidence type="ECO:0000259" key="1">
    <source>
        <dbReference type="Pfam" id="PF00501"/>
    </source>
</evidence>
<dbReference type="Pfam" id="PF00501">
    <property type="entry name" value="AMP-binding"/>
    <property type="match status" value="1"/>
</dbReference>
<accession>A0ABP8XKN5</accession>
<comment type="caution">
    <text evidence="3">The sequence shown here is derived from an EMBL/GenBank/DDBJ whole genome shotgun (WGS) entry which is preliminary data.</text>
</comment>
<dbReference type="InterPro" id="IPR045851">
    <property type="entry name" value="AMP-bd_C_sf"/>
</dbReference>
<reference evidence="4" key="1">
    <citation type="journal article" date="2019" name="Int. J. Syst. Evol. Microbiol.">
        <title>The Global Catalogue of Microorganisms (GCM) 10K type strain sequencing project: providing services to taxonomists for standard genome sequencing and annotation.</title>
        <authorList>
            <consortium name="The Broad Institute Genomics Platform"/>
            <consortium name="The Broad Institute Genome Sequencing Center for Infectious Disease"/>
            <person name="Wu L."/>
            <person name="Ma J."/>
        </authorList>
    </citation>
    <scope>NUCLEOTIDE SEQUENCE [LARGE SCALE GENOMIC DNA]</scope>
    <source>
        <strain evidence="4">JCM 18055</strain>
    </source>
</reference>
<dbReference type="InterPro" id="IPR025110">
    <property type="entry name" value="AMP-bd_C"/>
</dbReference>
<dbReference type="Gene3D" id="3.40.50.12780">
    <property type="entry name" value="N-terminal domain of ligase-like"/>
    <property type="match status" value="1"/>
</dbReference>
<dbReference type="Proteomes" id="UP001500325">
    <property type="component" value="Unassembled WGS sequence"/>
</dbReference>
<evidence type="ECO:0000313" key="4">
    <source>
        <dbReference type="Proteomes" id="UP001500325"/>
    </source>
</evidence>
<dbReference type="InterPro" id="IPR050237">
    <property type="entry name" value="ATP-dep_AMP-bd_enzyme"/>
</dbReference>
<dbReference type="Pfam" id="PF13193">
    <property type="entry name" value="AMP-binding_C"/>
    <property type="match status" value="1"/>
</dbReference>
<organism evidence="3 4">
    <name type="scientific">Pseudonocardia yuanmonensis</name>
    <dbReference type="NCBI Taxonomy" id="1095914"/>
    <lineage>
        <taxon>Bacteria</taxon>
        <taxon>Bacillati</taxon>
        <taxon>Actinomycetota</taxon>
        <taxon>Actinomycetes</taxon>
        <taxon>Pseudonocardiales</taxon>
        <taxon>Pseudonocardiaceae</taxon>
        <taxon>Pseudonocardia</taxon>
    </lineage>
</organism>
<dbReference type="RefSeq" id="WP_345384049.1">
    <property type="nucleotide sequence ID" value="NZ_BAABIC010000028.1"/>
</dbReference>
<dbReference type="InterPro" id="IPR000873">
    <property type="entry name" value="AMP-dep_synth/lig_dom"/>
</dbReference>
<feature type="domain" description="AMP-dependent synthetase/ligase" evidence="1">
    <location>
        <begin position="28"/>
        <end position="385"/>
    </location>
</feature>
<protein>
    <submittedName>
        <fullName evidence="3">AMP-binding protein</fullName>
    </submittedName>
</protein>
<gene>
    <name evidence="3" type="ORF">GCM10023215_58910</name>
</gene>
<feature type="domain" description="AMP-binding enzyme C-terminal" evidence="2">
    <location>
        <begin position="442"/>
        <end position="522"/>
    </location>
</feature>
<keyword evidence="4" id="KW-1185">Reference proteome</keyword>
<name>A0ABP8XKN5_9PSEU</name>